<gene>
    <name evidence="2" type="ORF">K4G66_06220</name>
</gene>
<evidence type="ECO:0000313" key="2">
    <source>
        <dbReference type="EMBL" id="WKN38296.1"/>
    </source>
</evidence>
<dbReference type="EMBL" id="CP120682">
    <property type="protein sequence ID" value="WKN38296.1"/>
    <property type="molecule type" value="Genomic_DNA"/>
</dbReference>
<accession>A0AA49GTD9</accession>
<keyword evidence="1" id="KW-0732">Signal</keyword>
<proteinExistence type="predicted"/>
<sequence length="327" mass="35361">MKKTSIVSYIALLTGLLLVNTACEDEELSPYLEPLPGVHAFAEVPDGEPSSFVYLEPEVAIPFDIQWISVDQELEVSKIDLYILFNENYTDADGNPRVARHGGTEGVLFQTIEGGDLPGNRTAVSFSISQSEVYQLYQGVTYDYDGDGEATDVFNNPDNPRNAQRFPFVPGDDFAVRWELTTTDGLLYDSWSPSVCTELPGANCEVAWGMSCTSDLAGTYTYTSSGQTDGRGPFNTSGTETFVALGGGKYSITDLSSGMEPTVWENPPVAATLIDACGSIQLDAASFEYIYGYEVTGGSVNPDTGVITVTWKNVYEEGGTTVYTPAE</sequence>
<organism evidence="2">
    <name type="scientific">Roseihalotalea indica</name>
    <dbReference type="NCBI Taxonomy" id="2867963"/>
    <lineage>
        <taxon>Bacteria</taxon>
        <taxon>Pseudomonadati</taxon>
        <taxon>Bacteroidota</taxon>
        <taxon>Cytophagia</taxon>
        <taxon>Cytophagales</taxon>
        <taxon>Catalimonadaceae</taxon>
        <taxon>Roseihalotalea</taxon>
    </lineage>
</organism>
<name>A0AA49GTD9_9BACT</name>
<protein>
    <recommendedName>
        <fullName evidence="3">SusE outer membrane protein domain-containing protein</fullName>
    </recommendedName>
</protein>
<feature type="signal peptide" evidence="1">
    <location>
        <begin position="1"/>
        <end position="24"/>
    </location>
</feature>
<reference evidence="2" key="1">
    <citation type="journal article" date="2023" name="Comput. Struct. Biotechnol. J.">
        <title>Discovery of a novel marine Bacteroidetes with a rich repertoire of carbohydrate-active enzymes.</title>
        <authorList>
            <person name="Chen B."/>
            <person name="Liu G."/>
            <person name="Chen Q."/>
            <person name="Wang H."/>
            <person name="Liu L."/>
            <person name="Tang K."/>
        </authorList>
    </citation>
    <scope>NUCLEOTIDE SEQUENCE</scope>
    <source>
        <strain evidence="2">TK19036</strain>
    </source>
</reference>
<reference evidence="2" key="2">
    <citation type="journal article" date="2024" name="Antonie Van Leeuwenhoek">
        <title>Roseihalotalea indica gen. nov., sp. nov., a halophilic Bacteroidetes from mesopelagic Southwest Indian Ocean with higher carbohydrate metabolic potential.</title>
        <authorList>
            <person name="Chen B."/>
            <person name="Zhang M."/>
            <person name="Lin D."/>
            <person name="Ye J."/>
            <person name="Tang K."/>
        </authorList>
    </citation>
    <scope>NUCLEOTIDE SEQUENCE</scope>
    <source>
        <strain evidence="2">TK19036</strain>
    </source>
</reference>
<dbReference type="AlphaFoldDB" id="A0AA49GTD9"/>
<feature type="chain" id="PRO_5041340578" description="SusE outer membrane protein domain-containing protein" evidence="1">
    <location>
        <begin position="25"/>
        <end position="327"/>
    </location>
</feature>
<evidence type="ECO:0000256" key="1">
    <source>
        <dbReference type="SAM" id="SignalP"/>
    </source>
</evidence>
<evidence type="ECO:0008006" key="3">
    <source>
        <dbReference type="Google" id="ProtNLM"/>
    </source>
</evidence>